<dbReference type="InterPro" id="IPR045175">
    <property type="entry name" value="M28_fam"/>
</dbReference>
<organism evidence="5 6">
    <name type="scientific">Serinicoccus hydrothermalis</name>
    <dbReference type="NCBI Taxonomy" id="1758689"/>
    <lineage>
        <taxon>Bacteria</taxon>
        <taxon>Bacillati</taxon>
        <taxon>Actinomycetota</taxon>
        <taxon>Actinomycetes</taxon>
        <taxon>Micrococcales</taxon>
        <taxon>Ornithinimicrobiaceae</taxon>
        <taxon>Serinicoccus</taxon>
    </lineage>
</organism>
<dbReference type="KEGG" id="serj:SGUI_0008"/>
<sequence>MLSRRRGTLAAAAAAALTASAVVAAPSGAAPAKNGCENRTNNTYAKLLECVRVDGVMEHLEALQQIADDNGGNRAAQSPGYDASVDYVVDVLEAAGWSAEVVPFTYAAVDSALTQLSPDQAEFPHADATGTGEGDVTAEVVPVDVNLDPPRANSSGCEAQDFADFPTGAIALVQRGSCAFSVKALNAEAAGASAVVIFNQGDSDAADRTGVVNPTLGGEGVVDIPVVGTSFAAGQSLAQDGSTARVAVDFYDATSYNVIGELAGRTDGNVVMAGAHLDSVTVGPGINDNGSGSAGLLEVAQQMSKSRPHNTVRFAWWGAEELGLLGSRAWVDQRSESELEDIALYLNFDMIGSPNYYLGVYDADESSFAAPVVVPEGSEDIEETFESFYTLRGEPYDDSAFSGRSDYQAFIDNGIPSGGLFTGAEVVKTAEQQEIWGGTAGESFDQCYHQACDTIGNIDEDALDVNADAVAFAVFRYAASTEAVNGVPGRAIPGKFEIPAPAGPEHTFAGPLGGDEHDHEAERE</sequence>
<keyword evidence="5" id="KW-0031">Aminopeptidase</keyword>
<dbReference type="GO" id="GO:0008235">
    <property type="term" value="F:metalloexopeptidase activity"/>
    <property type="evidence" value="ECO:0007669"/>
    <property type="project" value="InterPro"/>
</dbReference>
<dbReference type="SUPFAM" id="SSF53187">
    <property type="entry name" value="Zn-dependent exopeptidases"/>
    <property type="match status" value="1"/>
</dbReference>
<dbReference type="Gene3D" id="3.50.30.30">
    <property type="match status" value="1"/>
</dbReference>
<protein>
    <submittedName>
        <fullName evidence="5">Aminopeptidase Y (Arg, Lys, Leu preference)</fullName>
        <ecNumber evidence="5">3.4.11.15</ecNumber>
    </submittedName>
</protein>
<dbReference type="PANTHER" id="PTHR12147">
    <property type="entry name" value="METALLOPEPTIDASE M28 FAMILY MEMBER"/>
    <property type="match status" value="1"/>
</dbReference>
<name>A0A1B1N7L6_9MICO</name>
<proteinExistence type="predicted"/>
<evidence type="ECO:0000313" key="5">
    <source>
        <dbReference type="EMBL" id="ANS77404.1"/>
    </source>
</evidence>
<feature type="chain" id="PRO_5008527727" evidence="2">
    <location>
        <begin position="25"/>
        <end position="524"/>
    </location>
</feature>
<dbReference type="GO" id="GO:0004177">
    <property type="term" value="F:aminopeptidase activity"/>
    <property type="evidence" value="ECO:0007669"/>
    <property type="project" value="UniProtKB-KW"/>
</dbReference>
<dbReference type="Proteomes" id="UP000092482">
    <property type="component" value="Chromosome"/>
</dbReference>
<keyword evidence="2" id="KW-0732">Signal</keyword>
<dbReference type="EC" id="3.4.11.15" evidence="5"/>
<dbReference type="OrthoDB" id="345880at2"/>
<evidence type="ECO:0000259" key="4">
    <source>
        <dbReference type="Pfam" id="PF04389"/>
    </source>
</evidence>
<dbReference type="STRING" id="1758689.SGUI_0008"/>
<accession>A0A1B1N7L6</accession>
<keyword evidence="5" id="KW-0378">Hydrolase</keyword>
<dbReference type="InterPro" id="IPR007484">
    <property type="entry name" value="Peptidase_M28"/>
</dbReference>
<keyword evidence="6" id="KW-1185">Reference proteome</keyword>
<feature type="region of interest" description="Disordered" evidence="1">
    <location>
        <begin position="500"/>
        <end position="524"/>
    </location>
</feature>
<feature type="compositionally biased region" description="Basic and acidic residues" evidence="1">
    <location>
        <begin position="514"/>
        <end position="524"/>
    </location>
</feature>
<evidence type="ECO:0000259" key="3">
    <source>
        <dbReference type="Pfam" id="PF02225"/>
    </source>
</evidence>
<gene>
    <name evidence="5" type="ORF">SGUI_0008</name>
</gene>
<dbReference type="Gene3D" id="3.40.630.10">
    <property type="entry name" value="Zn peptidases"/>
    <property type="match status" value="1"/>
</dbReference>
<feature type="domain" description="Peptidase M28" evidence="4">
    <location>
        <begin position="257"/>
        <end position="471"/>
    </location>
</feature>
<dbReference type="EMBL" id="CP014989">
    <property type="protein sequence ID" value="ANS77404.1"/>
    <property type="molecule type" value="Genomic_DNA"/>
</dbReference>
<reference evidence="5 6" key="1">
    <citation type="submission" date="2016-03" db="EMBL/GenBank/DDBJ databases">
        <title>Shallow-sea hydrothermal system.</title>
        <authorList>
            <person name="Tang K."/>
        </authorList>
    </citation>
    <scope>NUCLEOTIDE SEQUENCE [LARGE SCALE GENOMIC DNA]</scope>
    <source>
        <strain evidence="5 6">JLT9</strain>
    </source>
</reference>
<dbReference type="GO" id="GO:0006508">
    <property type="term" value="P:proteolysis"/>
    <property type="evidence" value="ECO:0007669"/>
    <property type="project" value="InterPro"/>
</dbReference>
<evidence type="ECO:0000256" key="2">
    <source>
        <dbReference type="SAM" id="SignalP"/>
    </source>
</evidence>
<dbReference type="InterPro" id="IPR003137">
    <property type="entry name" value="PA_domain"/>
</dbReference>
<dbReference type="AlphaFoldDB" id="A0A1B1N7L6"/>
<dbReference type="SUPFAM" id="SSF52025">
    <property type="entry name" value="PA domain"/>
    <property type="match status" value="1"/>
</dbReference>
<feature type="signal peptide" evidence="2">
    <location>
        <begin position="1"/>
        <end position="24"/>
    </location>
</feature>
<feature type="domain" description="PA" evidence="3">
    <location>
        <begin position="136"/>
        <end position="237"/>
    </location>
</feature>
<evidence type="ECO:0000313" key="6">
    <source>
        <dbReference type="Proteomes" id="UP000092482"/>
    </source>
</evidence>
<keyword evidence="5" id="KW-0645">Protease</keyword>
<dbReference type="Pfam" id="PF04389">
    <property type="entry name" value="Peptidase_M28"/>
    <property type="match status" value="1"/>
</dbReference>
<dbReference type="InterPro" id="IPR006311">
    <property type="entry name" value="TAT_signal"/>
</dbReference>
<dbReference type="InterPro" id="IPR046450">
    <property type="entry name" value="PA_dom_sf"/>
</dbReference>
<dbReference type="PATRIC" id="fig|1758689.4.peg.9"/>
<dbReference type="PROSITE" id="PS51318">
    <property type="entry name" value="TAT"/>
    <property type="match status" value="1"/>
</dbReference>
<dbReference type="PANTHER" id="PTHR12147:SF26">
    <property type="entry name" value="PEPTIDASE M28 DOMAIN-CONTAINING PROTEIN"/>
    <property type="match status" value="1"/>
</dbReference>
<evidence type="ECO:0000256" key="1">
    <source>
        <dbReference type="SAM" id="MobiDB-lite"/>
    </source>
</evidence>
<dbReference type="Pfam" id="PF02225">
    <property type="entry name" value="PA"/>
    <property type="match status" value="1"/>
</dbReference>